<gene>
    <name evidence="1" type="ORF">Tco_0936632</name>
</gene>
<organism evidence="1 2">
    <name type="scientific">Tanacetum coccineum</name>
    <dbReference type="NCBI Taxonomy" id="301880"/>
    <lineage>
        <taxon>Eukaryota</taxon>
        <taxon>Viridiplantae</taxon>
        <taxon>Streptophyta</taxon>
        <taxon>Embryophyta</taxon>
        <taxon>Tracheophyta</taxon>
        <taxon>Spermatophyta</taxon>
        <taxon>Magnoliopsida</taxon>
        <taxon>eudicotyledons</taxon>
        <taxon>Gunneridae</taxon>
        <taxon>Pentapetalae</taxon>
        <taxon>asterids</taxon>
        <taxon>campanulids</taxon>
        <taxon>Asterales</taxon>
        <taxon>Asteraceae</taxon>
        <taxon>Asteroideae</taxon>
        <taxon>Anthemideae</taxon>
        <taxon>Anthemidinae</taxon>
        <taxon>Tanacetum</taxon>
    </lineage>
</organism>
<comment type="caution">
    <text evidence="1">The sequence shown here is derived from an EMBL/GenBank/DDBJ whole genome shotgun (WGS) entry which is preliminary data.</text>
</comment>
<reference evidence="1" key="1">
    <citation type="journal article" date="2022" name="Int. J. Mol. Sci.">
        <title>Draft Genome of Tanacetum Coccineum: Genomic Comparison of Closely Related Tanacetum-Family Plants.</title>
        <authorList>
            <person name="Yamashiro T."/>
            <person name="Shiraishi A."/>
            <person name="Nakayama K."/>
            <person name="Satake H."/>
        </authorList>
    </citation>
    <scope>NUCLEOTIDE SEQUENCE</scope>
</reference>
<proteinExistence type="predicted"/>
<reference evidence="1" key="2">
    <citation type="submission" date="2022-01" db="EMBL/GenBank/DDBJ databases">
        <authorList>
            <person name="Yamashiro T."/>
            <person name="Shiraishi A."/>
            <person name="Satake H."/>
            <person name="Nakayama K."/>
        </authorList>
    </citation>
    <scope>NUCLEOTIDE SEQUENCE</scope>
</reference>
<name>A0ABQ5DEL2_9ASTR</name>
<protein>
    <submittedName>
        <fullName evidence="1">Uncharacterized protein</fullName>
    </submittedName>
</protein>
<sequence length="175" mass="19696">MAFLEDNRDTVISGQASQEIPTLAVFQTDDLDAFDSNCNEAPSASDYSKQLVFDNDTNIEITSKSNIISYEQYLKETKNAVIQNTSSFAQQDALMPVIKEMSNQIAKCNEVDKHDALSIIDTKETLELAKESRLKMHAKQNDPIAKDKKVNIIPIDYAALNKLSEHFVKHFVPQK</sequence>
<evidence type="ECO:0000313" key="1">
    <source>
        <dbReference type="EMBL" id="GJT36767.1"/>
    </source>
</evidence>
<dbReference type="EMBL" id="BQNB010015167">
    <property type="protein sequence ID" value="GJT36767.1"/>
    <property type="molecule type" value="Genomic_DNA"/>
</dbReference>
<accession>A0ABQ5DEL2</accession>
<keyword evidence="2" id="KW-1185">Reference proteome</keyword>
<dbReference type="Proteomes" id="UP001151760">
    <property type="component" value="Unassembled WGS sequence"/>
</dbReference>
<evidence type="ECO:0000313" key="2">
    <source>
        <dbReference type="Proteomes" id="UP001151760"/>
    </source>
</evidence>